<dbReference type="Proteomes" id="UP000257109">
    <property type="component" value="Unassembled WGS sequence"/>
</dbReference>
<name>A0A371F9V9_MUCPR</name>
<protein>
    <submittedName>
        <fullName evidence="2">Retrovirus-related Pol polyprotein from transposon 17.6</fullName>
    </submittedName>
</protein>
<dbReference type="PANTHER" id="PTHR37984">
    <property type="entry name" value="PROTEIN CBG26694"/>
    <property type="match status" value="1"/>
</dbReference>
<comment type="caution">
    <text evidence="2">The sequence shown here is derived from an EMBL/GenBank/DDBJ whole genome shotgun (WGS) entry which is preliminary data.</text>
</comment>
<dbReference type="InterPro" id="IPR050951">
    <property type="entry name" value="Retrovirus_Pol_polyprotein"/>
</dbReference>
<dbReference type="Pfam" id="PF00078">
    <property type="entry name" value="RVT_1"/>
    <property type="match status" value="1"/>
</dbReference>
<reference evidence="2" key="1">
    <citation type="submission" date="2018-05" db="EMBL/GenBank/DDBJ databases">
        <title>Draft genome of Mucuna pruriens seed.</title>
        <authorList>
            <person name="Nnadi N.E."/>
            <person name="Vos R."/>
            <person name="Hasami M.H."/>
            <person name="Devisetty U.K."/>
            <person name="Aguiy J.C."/>
        </authorList>
    </citation>
    <scope>NUCLEOTIDE SEQUENCE [LARGE SCALE GENOMIC DNA]</scope>
    <source>
        <strain evidence="2">JCA_2017</strain>
    </source>
</reference>
<organism evidence="2 3">
    <name type="scientific">Mucuna pruriens</name>
    <name type="common">Velvet bean</name>
    <name type="synonym">Dolichos pruriens</name>
    <dbReference type="NCBI Taxonomy" id="157652"/>
    <lineage>
        <taxon>Eukaryota</taxon>
        <taxon>Viridiplantae</taxon>
        <taxon>Streptophyta</taxon>
        <taxon>Embryophyta</taxon>
        <taxon>Tracheophyta</taxon>
        <taxon>Spermatophyta</taxon>
        <taxon>Magnoliopsida</taxon>
        <taxon>eudicotyledons</taxon>
        <taxon>Gunneridae</taxon>
        <taxon>Pentapetalae</taxon>
        <taxon>rosids</taxon>
        <taxon>fabids</taxon>
        <taxon>Fabales</taxon>
        <taxon>Fabaceae</taxon>
        <taxon>Papilionoideae</taxon>
        <taxon>50 kb inversion clade</taxon>
        <taxon>NPAAA clade</taxon>
        <taxon>indigoferoid/millettioid clade</taxon>
        <taxon>Phaseoleae</taxon>
        <taxon>Mucuna</taxon>
    </lineage>
</organism>
<dbReference type="EMBL" id="QJKJ01009954">
    <property type="protein sequence ID" value="RDX75081.1"/>
    <property type="molecule type" value="Genomic_DNA"/>
</dbReference>
<dbReference type="CDD" id="cd01647">
    <property type="entry name" value="RT_LTR"/>
    <property type="match status" value="1"/>
</dbReference>
<dbReference type="PROSITE" id="PS50878">
    <property type="entry name" value="RT_POL"/>
    <property type="match status" value="1"/>
</dbReference>
<evidence type="ECO:0000313" key="3">
    <source>
        <dbReference type="Proteomes" id="UP000257109"/>
    </source>
</evidence>
<accession>A0A371F9V9</accession>
<feature type="domain" description="Reverse transcriptase" evidence="1">
    <location>
        <begin position="1"/>
        <end position="135"/>
    </location>
</feature>
<dbReference type="OrthoDB" id="415724at2759"/>
<evidence type="ECO:0000259" key="1">
    <source>
        <dbReference type="PROSITE" id="PS50878"/>
    </source>
</evidence>
<gene>
    <name evidence="2" type="primary">pol</name>
    <name evidence="2" type="ORF">CR513_45086</name>
</gene>
<feature type="non-terminal residue" evidence="2">
    <location>
        <position position="1"/>
    </location>
</feature>
<proteinExistence type="predicted"/>
<dbReference type="InterPro" id="IPR043128">
    <property type="entry name" value="Rev_trsase/Diguanyl_cyclase"/>
</dbReference>
<evidence type="ECO:0000313" key="2">
    <source>
        <dbReference type="EMBL" id="RDX75081.1"/>
    </source>
</evidence>
<dbReference type="InterPro" id="IPR000477">
    <property type="entry name" value="RT_dom"/>
</dbReference>
<dbReference type="InterPro" id="IPR043502">
    <property type="entry name" value="DNA/RNA_pol_sf"/>
</dbReference>
<dbReference type="PANTHER" id="PTHR37984:SF5">
    <property type="entry name" value="PROTEIN NYNRIN-LIKE"/>
    <property type="match status" value="1"/>
</dbReference>
<keyword evidence="3" id="KW-1185">Reference proteome</keyword>
<dbReference type="SUPFAM" id="SSF56672">
    <property type="entry name" value="DNA/RNA polymerases"/>
    <property type="match status" value="1"/>
</dbReference>
<sequence>MCLMLNSPLDNLLATFERMLEEHPIPRLDDLLDELYDAYRGMNRKLGLYEWLVMPFGLTNVPTTFMRLMNYVLRSLIGKYVFMYFDDILVYSSCIDDHVMYVRSMLLFPKQECLYTSLEKFTFCTTKIVFLGYVVGSKGVKVDIEKVKAIQSWSTKKIVGYVRSFNGLTSFCRHFVKDFSTLITPLNEIVKKDASFRREESQERALQALKERLTNAHILALPNFSIIAMPEVADSVDDVFDSIEMTKFLHL</sequence>
<dbReference type="AlphaFoldDB" id="A0A371F9V9"/>
<dbReference type="FunFam" id="3.30.70.270:FF:000020">
    <property type="entry name" value="Transposon Tf2-6 polyprotein-like Protein"/>
    <property type="match status" value="1"/>
</dbReference>
<dbReference type="Gene3D" id="3.30.70.270">
    <property type="match status" value="2"/>
</dbReference>